<feature type="region of interest" description="Disordered" evidence="4">
    <location>
        <begin position="792"/>
        <end position="812"/>
    </location>
</feature>
<evidence type="ECO:0000256" key="4">
    <source>
        <dbReference type="SAM" id="MobiDB-lite"/>
    </source>
</evidence>
<dbReference type="Proteomes" id="UP001363151">
    <property type="component" value="Unassembled WGS sequence"/>
</dbReference>
<proteinExistence type="predicted"/>
<evidence type="ECO:0000256" key="2">
    <source>
        <dbReference type="ARBA" id="ARBA00022614"/>
    </source>
</evidence>
<organism evidence="5 6">
    <name type="scientific">Aureococcus anophagefferens</name>
    <name type="common">Harmful bloom alga</name>
    <dbReference type="NCBI Taxonomy" id="44056"/>
    <lineage>
        <taxon>Eukaryota</taxon>
        <taxon>Sar</taxon>
        <taxon>Stramenopiles</taxon>
        <taxon>Ochrophyta</taxon>
        <taxon>Pelagophyceae</taxon>
        <taxon>Pelagomonadales</taxon>
        <taxon>Pelagomonadaceae</taxon>
        <taxon>Aureococcus</taxon>
    </lineage>
</organism>
<comment type="caution">
    <text evidence="5">The sequence shown here is derived from an EMBL/GenBank/DDBJ whole genome shotgun (WGS) entry which is preliminary data.</text>
</comment>
<dbReference type="EMBL" id="JBBJCI010000375">
    <property type="protein sequence ID" value="KAK7231707.1"/>
    <property type="molecule type" value="Genomic_DNA"/>
</dbReference>
<protein>
    <submittedName>
        <fullName evidence="5">Uncharacterized protein</fullName>
    </submittedName>
</protein>
<feature type="compositionally biased region" description="Low complexity" evidence="4">
    <location>
        <begin position="65"/>
        <end position="79"/>
    </location>
</feature>
<dbReference type="PANTHER" id="PTHR24113">
    <property type="entry name" value="RAN GTPASE-ACTIVATING PROTEIN 1"/>
    <property type="match status" value="1"/>
</dbReference>
<feature type="region of interest" description="Disordered" evidence="4">
    <location>
        <begin position="1"/>
        <end position="105"/>
    </location>
</feature>
<accession>A0ABR1FIX3</accession>
<sequence>MYPGTGKRKKPELTFQEPSERYSDSRPGTAASDSRPGSRGGGDRWTRPGSGGSGGSGSGSGGFSRPGSSGSSAPGSRPGTSERRESAEELVAHQRAAERRPNTPVFDDNFQRARAILRERARTHKRMRAPGARPPGDGIQLEMSMLPRLGKLYINQYIHASIAMLKRYEEDQREARQRHANNLRGSADAKDPDTGRELDVFERADLDVFHREPLMSQLVKAKGLAPIPKAVAPSGAGQSNVEVRKSQGAENVLRGRLGALARLARDDAVLCQIKFCHESIDDDWCASTAQAMKFNTHLDTLVLVGNGITDASGVQVAHAVAHHPACASVALGGNALGDDTARAFADALRESATLLSLNLAANKFHYDHYRDKARRKRGGLGALAYLRKLKREREAASRPNTAQVEALHDAIETVDAYDAGIETTYEGLDGFNPVGWGAPSDDPLYNPKSATIGHRGCAQLAHALAGTKLTSLDLSGQSVEDAGAKALARALHGDYEHRCAAALKYLSLDGNGVGDDGAIALIDAWTNVFCPLLALRLAMNRCTDAAAMKLSANVARYGPRVLKGRKTLQFVDLSLNHVGQAGCYAVEATAKKLGYDALYSVFGNPGFSGARDAARAKTPDPFAAPGHARSEEEVYHEAMVKLGRNLRPIRSGGTGQTDSKTNLLNLRVPTPFLSPRARAMLSPRSQYDLAHGSESYLRTTSRAAAAREKRRQQTFTPLHQRKKQLQREETGRIKYAPDPCLPPLSFQKDARNLNRFNRRRRLARIENEKRNEELREVKAKLVKSISSQRLRDAIAGKEHDSDEERERRPGAKATRAVGDLYKYFPKVLDIDGAPYGRIDLSKDGPRFSAKRKEGAARPANMLKAAAKSTFSMRAMFNQD</sequence>
<feature type="region of interest" description="Disordered" evidence="4">
    <location>
        <begin position="709"/>
        <end position="728"/>
    </location>
</feature>
<dbReference type="PANTHER" id="PTHR24113:SF12">
    <property type="entry name" value="RAN GTPASE-ACTIVATING PROTEIN 1"/>
    <property type="match status" value="1"/>
</dbReference>
<feature type="compositionally biased region" description="Basic and acidic residues" evidence="4">
    <location>
        <begin position="80"/>
        <end position="101"/>
    </location>
</feature>
<evidence type="ECO:0000256" key="1">
    <source>
        <dbReference type="ARBA" id="ARBA00022468"/>
    </source>
</evidence>
<dbReference type="SMART" id="SM00368">
    <property type="entry name" value="LRR_RI"/>
    <property type="match status" value="5"/>
</dbReference>
<feature type="compositionally biased region" description="Basic and acidic residues" evidence="4">
    <location>
        <begin position="792"/>
        <end position="809"/>
    </location>
</feature>
<dbReference type="InterPro" id="IPR032675">
    <property type="entry name" value="LRR_dom_sf"/>
</dbReference>
<keyword evidence="3" id="KW-0677">Repeat</keyword>
<reference evidence="5 6" key="1">
    <citation type="submission" date="2024-03" db="EMBL/GenBank/DDBJ databases">
        <title>Aureococcus anophagefferens CCMP1851 and Kratosvirus quantuckense: Draft genome of a second virus-susceptible host strain in the model system.</title>
        <authorList>
            <person name="Chase E."/>
            <person name="Truchon A.R."/>
            <person name="Schepens W."/>
            <person name="Wilhelm S.W."/>
        </authorList>
    </citation>
    <scope>NUCLEOTIDE SEQUENCE [LARGE SCALE GENOMIC DNA]</scope>
    <source>
        <strain evidence="5 6">CCMP1851</strain>
    </source>
</reference>
<keyword evidence="1" id="KW-0343">GTPase activation</keyword>
<dbReference type="Pfam" id="PF13516">
    <property type="entry name" value="LRR_6"/>
    <property type="match status" value="3"/>
</dbReference>
<feature type="compositionally biased region" description="Gly residues" evidence="4">
    <location>
        <begin position="49"/>
        <end position="64"/>
    </location>
</feature>
<evidence type="ECO:0000313" key="5">
    <source>
        <dbReference type="EMBL" id="KAK7231707.1"/>
    </source>
</evidence>
<dbReference type="SUPFAM" id="SSF52047">
    <property type="entry name" value="RNI-like"/>
    <property type="match status" value="1"/>
</dbReference>
<dbReference type="Gene3D" id="3.80.10.10">
    <property type="entry name" value="Ribonuclease Inhibitor"/>
    <property type="match status" value="2"/>
</dbReference>
<keyword evidence="6" id="KW-1185">Reference proteome</keyword>
<keyword evidence="2" id="KW-0433">Leucine-rich repeat</keyword>
<evidence type="ECO:0000256" key="3">
    <source>
        <dbReference type="ARBA" id="ARBA00022737"/>
    </source>
</evidence>
<evidence type="ECO:0000313" key="6">
    <source>
        <dbReference type="Proteomes" id="UP001363151"/>
    </source>
</evidence>
<gene>
    <name evidence="5" type="ORF">SO694_00123040</name>
</gene>
<dbReference type="InterPro" id="IPR001611">
    <property type="entry name" value="Leu-rich_rpt"/>
</dbReference>
<name>A0ABR1FIX3_AURAN</name>
<feature type="compositionally biased region" description="Basic residues" evidence="4">
    <location>
        <begin position="1"/>
        <end position="10"/>
    </location>
</feature>
<dbReference type="InterPro" id="IPR027038">
    <property type="entry name" value="RanGap"/>
</dbReference>